<sequence length="233" mass="24770">MPLTADQPIFIALRLLLVAIIGYLWGSLPPGYWMGKILRGRDFDIRNYGSRKTGATNVNRVLGLGPAIIVMVLDLSKGILPMLLAVYVPFFHVLGWGPLLAGLAALIGHRHPIFIGFQGGRGVLTGAGSLLFVAPPVSFLIFGIGAVLTISTIALSRYVSLGSLVGCVTVMICGLVFGLLGWLPVPAMLFMIMAPLLVIIFHSDNIERLLAGKERKLGQKEVVASPGGAASSR</sequence>
<organism evidence="11 12">
    <name type="scientific">Thermogemmatispora tikiterensis</name>
    <dbReference type="NCBI Taxonomy" id="1825093"/>
    <lineage>
        <taxon>Bacteria</taxon>
        <taxon>Bacillati</taxon>
        <taxon>Chloroflexota</taxon>
        <taxon>Ktedonobacteria</taxon>
        <taxon>Thermogemmatisporales</taxon>
        <taxon>Thermogemmatisporaceae</taxon>
        <taxon>Thermogemmatispora</taxon>
    </lineage>
</organism>
<reference evidence="11 12" key="1">
    <citation type="submission" date="2016-08" db="EMBL/GenBank/DDBJ databases">
        <title>Analysis of Carbohydrate Active Enzymes in Thermogemmatispora T81 Reveals Carbohydrate Degradation Ability.</title>
        <authorList>
            <person name="Tomazini A."/>
            <person name="Lal S."/>
            <person name="Stott M."/>
            <person name="Henrissat B."/>
            <person name="Polikarpov I."/>
            <person name="Sparling R."/>
            <person name="Levin D.B."/>
        </authorList>
    </citation>
    <scope>NUCLEOTIDE SEQUENCE [LARGE SCALE GENOMIC DNA]</scope>
    <source>
        <strain evidence="11 12">T81</strain>
    </source>
</reference>
<feature type="transmembrane region" description="Helical" evidence="10">
    <location>
        <begin position="79"/>
        <end position="106"/>
    </location>
</feature>
<dbReference type="AlphaFoldDB" id="A0A328VK05"/>
<comment type="caution">
    <text evidence="11">The sequence shown here is derived from an EMBL/GenBank/DDBJ whole genome shotgun (WGS) entry which is preliminary data.</text>
</comment>
<comment type="pathway">
    <text evidence="10">Lipid metabolism; phospholipid metabolism.</text>
</comment>
<keyword evidence="11" id="KW-0012">Acyltransferase</keyword>
<comment type="function">
    <text evidence="10">Catalyzes the transfer of an acyl group from acyl-phosphate (acyl-PO(4)) to glycerol-3-phosphate (G3P) to form lysophosphatidic acid (LPA). This enzyme utilizes acyl-phosphate as fatty acyl donor, but not acyl-CoA or acyl-ACP.</text>
</comment>
<comment type="subunit">
    <text evidence="10">Probably interacts with PlsX.</text>
</comment>
<gene>
    <name evidence="10" type="primary">plsY</name>
    <name evidence="11" type="ORF">A4R35_17965</name>
</gene>
<keyword evidence="9 10" id="KW-1208">Phospholipid metabolism</keyword>
<evidence type="ECO:0000256" key="4">
    <source>
        <dbReference type="ARBA" id="ARBA00022692"/>
    </source>
</evidence>
<comment type="similarity">
    <text evidence="10">Belongs to the PlsY family.</text>
</comment>
<feature type="transmembrane region" description="Helical" evidence="10">
    <location>
        <begin position="54"/>
        <end position="73"/>
    </location>
</feature>
<evidence type="ECO:0000256" key="10">
    <source>
        <dbReference type="HAMAP-Rule" id="MF_01043"/>
    </source>
</evidence>
<accession>A0A328VK05</accession>
<evidence type="ECO:0000313" key="12">
    <source>
        <dbReference type="Proteomes" id="UP000248706"/>
    </source>
</evidence>
<feature type="transmembrane region" description="Helical" evidence="10">
    <location>
        <begin position="188"/>
        <end position="206"/>
    </location>
</feature>
<dbReference type="GO" id="GO:0008654">
    <property type="term" value="P:phospholipid biosynthetic process"/>
    <property type="evidence" value="ECO:0007669"/>
    <property type="project" value="UniProtKB-UniRule"/>
</dbReference>
<keyword evidence="2 10" id="KW-0444">Lipid biosynthesis</keyword>
<keyword evidence="5 10" id="KW-1133">Transmembrane helix</keyword>
<dbReference type="RefSeq" id="WP_112431785.1">
    <property type="nucleotide sequence ID" value="NZ_MCIF01000002.1"/>
</dbReference>
<evidence type="ECO:0000256" key="1">
    <source>
        <dbReference type="ARBA" id="ARBA00022475"/>
    </source>
</evidence>
<evidence type="ECO:0000313" key="11">
    <source>
        <dbReference type="EMBL" id="RAQ97429.1"/>
    </source>
</evidence>
<proteinExistence type="inferred from homology"/>
<keyword evidence="7 10" id="KW-0472">Membrane</keyword>
<evidence type="ECO:0000256" key="2">
    <source>
        <dbReference type="ARBA" id="ARBA00022516"/>
    </source>
</evidence>
<evidence type="ECO:0000256" key="6">
    <source>
        <dbReference type="ARBA" id="ARBA00023098"/>
    </source>
</evidence>
<feature type="transmembrane region" description="Helical" evidence="10">
    <location>
        <begin position="139"/>
        <end position="156"/>
    </location>
</feature>
<dbReference type="EMBL" id="MCIF01000002">
    <property type="protein sequence ID" value="RAQ97429.1"/>
    <property type="molecule type" value="Genomic_DNA"/>
</dbReference>
<comment type="subcellular location">
    <subcellularLocation>
        <location evidence="10">Cell membrane</location>
        <topology evidence="10">Multi-pass membrane protein</topology>
    </subcellularLocation>
</comment>
<dbReference type="OrthoDB" id="9777124at2"/>
<evidence type="ECO:0000256" key="7">
    <source>
        <dbReference type="ARBA" id="ARBA00023136"/>
    </source>
</evidence>
<dbReference type="SMART" id="SM01207">
    <property type="entry name" value="G3P_acyltransf"/>
    <property type="match status" value="1"/>
</dbReference>
<dbReference type="InterPro" id="IPR003811">
    <property type="entry name" value="G3P_acylTferase_PlsY"/>
</dbReference>
<keyword evidence="6 10" id="KW-0443">Lipid metabolism</keyword>
<feature type="transmembrane region" description="Helical" evidence="10">
    <location>
        <begin position="12"/>
        <end position="33"/>
    </location>
</feature>
<dbReference type="NCBIfam" id="TIGR00023">
    <property type="entry name" value="glycerol-3-phosphate 1-O-acyltransferase PlsY"/>
    <property type="match status" value="1"/>
</dbReference>
<keyword evidence="4 10" id="KW-0812">Transmembrane</keyword>
<name>A0A328VK05_9CHLR</name>
<dbReference type="GO" id="GO:0005886">
    <property type="term" value="C:plasma membrane"/>
    <property type="evidence" value="ECO:0007669"/>
    <property type="project" value="UniProtKB-SubCell"/>
</dbReference>
<dbReference type="Proteomes" id="UP000248706">
    <property type="component" value="Unassembled WGS sequence"/>
</dbReference>
<keyword evidence="12" id="KW-1185">Reference proteome</keyword>
<keyword evidence="1 10" id="KW-1003">Cell membrane</keyword>
<feature type="transmembrane region" description="Helical" evidence="10">
    <location>
        <begin position="163"/>
        <end position="182"/>
    </location>
</feature>
<evidence type="ECO:0000256" key="3">
    <source>
        <dbReference type="ARBA" id="ARBA00022679"/>
    </source>
</evidence>
<evidence type="ECO:0000256" key="8">
    <source>
        <dbReference type="ARBA" id="ARBA00023209"/>
    </source>
</evidence>
<comment type="catalytic activity">
    <reaction evidence="10">
        <text>an acyl phosphate + sn-glycerol 3-phosphate = a 1-acyl-sn-glycero-3-phosphate + phosphate</text>
        <dbReference type="Rhea" id="RHEA:34075"/>
        <dbReference type="ChEBI" id="CHEBI:43474"/>
        <dbReference type="ChEBI" id="CHEBI:57597"/>
        <dbReference type="ChEBI" id="CHEBI:57970"/>
        <dbReference type="ChEBI" id="CHEBI:59918"/>
        <dbReference type="EC" id="2.3.1.275"/>
    </reaction>
</comment>
<evidence type="ECO:0000256" key="5">
    <source>
        <dbReference type="ARBA" id="ARBA00022989"/>
    </source>
</evidence>
<dbReference type="HAMAP" id="MF_01043">
    <property type="entry name" value="PlsY"/>
    <property type="match status" value="1"/>
</dbReference>
<dbReference type="GO" id="GO:0043772">
    <property type="term" value="F:acyl-phosphate glycerol-3-phosphate acyltransferase activity"/>
    <property type="evidence" value="ECO:0007669"/>
    <property type="project" value="UniProtKB-UniRule"/>
</dbReference>
<dbReference type="EC" id="2.3.1.275" evidence="10"/>
<keyword evidence="3 10" id="KW-0808">Transferase</keyword>
<dbReference type="Pfam" id="PF02660">
    <property type="entry name" value="G3P_acyltransf"/>
    <property type="match status" value="1"/>
</dbReference>
<dbReference type="PANTHER" id="PTHR30309">
    <property type="entry name" value="INNER MEMBRANE PROTEIN YGIH"/>
    <property type="match status" value="1"/>
</dbReference>
<evidence type="ECO:0000256" key="9">
    <source>
        <dbReference type="ARBA" id="ARBA00023264"/>
    </source>
</evidence>
<keyword evidence="8 10" id="KW-0594">Phospholipid biosynthesis</keyword>
<dbReference type="PANTHER" id="PTHR30309:SF0">
    <property type="entry name" value="GLYCEROL-3-PHOSPHATE ACYLTRANSFERASE-RELATED"/>
    <property type="match status" value="1"/>
</dbReference>
<protein>
    <recommendedName>
        <fullName evidence="10">Glycerol-3-phosphate acyltransferase</fullName>
    </recommendedName>
    <alternativeName>
        <fullName evidence="10">Acyl-PO4 G3P acyltransferase</fullName>
    </alternativeName>
    <alternativeName>
        <fullName evidence="10">Acyl-phosphate--glycerol-3-phosphate acyltransferase</fullName>
    </alternativeName>
    <alternativeName>
        <fullName evidence="10">G3P acyltransferase</fullName>
        <shortName evidence="10">GPAT</shortName>
        <ecNumber evidence="10">2.3.1.275</ecNumber>
    </alternativeName>
    <alternativeName>
        <fullName evidence="10">Lysophosphatidic acid synthase</fullName>
        <shortName evidence="10">LPA synthase</shortName>
    </alternativeName>
</protein>
<dbReference type="UniPathway" id="UPA00085"/>